<dbReference type="Ensembl" id="ENSLLET00000039515.1">
    <property type="protein sequence ID" value="ENSLLEP00000038041.1"/>
    <property type="gene ID" value="ENSLLEG00000024111.1"/>
</dbReference>
<dbReference type="Pfam" id="PF03372">
    <property type="entry name" value="Exo_endo_phos"/>
    <property type="match status" value="1"/>
</dbReference>
<dbReference type="AlphaFoldDB" id="A0A8C5WHA5"/>
<sequence length="1262" mass="143827">MATKTRPIKILTINARGLNIPEKRHIALRDFRSNRADVVLLQETHFAADGAPCLRDRKFPTGYFSNSSAGKVCGTAILFSRDFPLNVTDSKLDRDGRYTFVKGEIGGQTYTFASIYLPNRNQHKVLRLLLGVLADFQEGIVLIGGDINLPLDAKLDTSRGSASVPHSVLRQTHSALHSHRLVDCWRAVHPTTRDYTFYSTPHQSYSRLDCLFLPFGYLHLLDTVKIGPMTWSDHHPVLLTLASPLVRPKDRTWRLNETLLNDPIVTQGTLQTLQNYFTDNSSPDTSPQIVWEAHKAVIRGYLIQQGSLKKKQYNTQRDALLCRIQVLEKSHKLYMDDTVYAELLELRTELSSLLNKTAQKAFLTTRRVYYEHGNKCGRLLARALKVHREKLYISKLRNPQGKPVTLPQDMLSLLREHFTELYNLPTDHRPSSSDSICKFVDMHTHTKLTPLMREALDSPLTVEELQNAVKLTPTGKTPGPDGLSLRYYKTFLPTLAPAWLQAFNTLTQHHRVLPPQSLSATITLIPKPDKDHDLCASFRPISLLNQDLKLFAKALALRIARHIPHLVHPDQTGFIPGREARDNTVRALNLIHVAAKSRSDPSLLLSTDAEKAFDRVSWPYLFSTLRQMGFGSNMLAWIGSLYADPTARINLNGTLTTPFHIRNGTRQGCPLSPLLFAISLEPLLHAIRTNPSIHGIEVAGHRHKVAAYADDLLFFIRQPLTSLPALTSLLREYGSLSNYKINMTKSEILGLSVPPPMRAQLQASFPFRWCKSSLKYLGIFLTADTSDLYQANYLPLLHSITADLTKWAFPHVTWFGRINVLKMNILPRLLYLFQTLPIAVPTLFFRSLQSKFTTFVWNNHRPRLRFELLTASKSAGGLALPHARRYYQAAHLLRILEWTSGADTKLWIPLERTLADAPLASLPWLNGTNATYRVTHHPTISATLRTWRTLQNSTKIAPRPSPLQPLCYLPAFSRRLLTTEQMQAPHCIRASNFIDGNTFKSPEDIPLPWPQSFLTKFHFHRLTAYMRSLAPPPQFTRPLTLFETLAQRKHPPPHGISVMYGLLQSLTNPIPSYRSKWEEDLQLSFTEEEWDQITLLTTSCSIATKSQETAYKLLSRWYCPPKRLAMFDPKHNGSCWKCRAPQADLLHMWWSCPLLQPYWQAVHSTICKVSEPPPDFTPAAMLLLHTPMEHTDYKRTLEIRLLNAAKAVLPRHWKTPNVPTIREWLQEVHNTQDIEELIHSASGTSAVHLRRWFYWSEARPRV</sequence>
<proteinExistence type="predicted"/>
<evidence type="ECO:0000313" key="2">
    <source>
        <dbReference type="Ensembl" id="ENSLLEP00000038041.1"/>
    </source>
</evidence>
<dbReference type="SUPFAM" id="SSF56219">
    <property type="entry name" value="DNase I-like"/>
    <property type="match status" value="1"/>
</dbReference>
<reference evidence="2" key="1">
    <citation type="submission" date="2025-08" db="UniProtKB">
        <authorList>
            <consortium name="Ensembl"/>
        </authorList>
    </citation>
    <scope>IDENTIFICATION</scope>
</reference>
<dbReference type="PROSITE" id="PS50878">
    <property type="entry name" value="RT_POL"/>
    <property type="match status" value="1"/>
</dbReference>
<dbReference type="Pfam" id="PF00078">
    <property type="entry name" value="RVT_1"/>
    <property type="match status" value="1"/>
</dbReference>
<dbReference type="InterPro" id="IPR005135">
    <property type="entry name" value="Endo/exonuclease/phosphatase"/>
</dbReference>
<accession>A0A8C5WHA5</accession>
<name>A0A8C5WHA5_9ANUR</name>
<reference evidence="2" key="2">
    <citation type="submission" date="2025-09" db="UniProtKB">
        <authorList>
            <consortium name="Ensembl"/>
        </authorList>
    </citation>
    <scope>IDENTIFICATION</scope>
</reference>
<dbReference type="GO" id="GO:0003824">
    <property type="term" value="F:catalytic activity"/>
    <property type="evidence" value="ECO:0007669"/>
    <property type="project" value="InterPro"/>
</dbReference>
<evidence type="ECO:0000259" key="1">
    <source>
        <dbReference type="PROSITE" id="PS50878"/>
    </source>
</evidence>
<dbReference type="InterPro" id="IPR043502">
    <property type="entry name" value="DNA/RNA_pol_sf"/>
</dbReference>
<dbReference type="PANTHER" id="PTHR31635">
    <property type="entry name" value="REVERSE TRANSCRIPTASE DOMAIN-CONTAINING PROTEIN-RELATED"/>
    <property type="match status" value="1"/>
</dbReference>
<dbReference type="CDD" id="cd01650">
    <property type="entry name" value="RT_nLTR_like"/>
    <property type="match status" value="1"/>
</dbReference>
<dbReference type="Proteomes" id="UP000694569">
    <property type="component" value="Unplaced"/>
</dbReference>
<dbReference type="InterPro" id="IPR000477">
    <property type="entry name" value="RT_dom"/>
</dbReference>
<dbReference type="InterPro" id="IPR036691">
    <property type="entry name" value="Endo/exonu/phosph_ase_sf"/>
</dbReference>
<keyword evidence="3" id="KW-1185">Reference proteome</keyword>
<dbReference type="CDD" id="cd09076">
    <property type="entry name" value="L1-EN"/>
    <property type="match status" value="1"/>
</dbReference>
<dbReference type="Gene3D" id="3.60.10.10">
    <property type="entry name" value="Endonuclease/exonuclease/phosphatase"/>
    <property type="match status" value="1"/>
</dbReference>
<dbReference type="GeneTree" id="ENSGT00940000165023"/>
<protein>
    <recommendedName>
        <fullName evidence="1">Reverse transcriptase domain-containing protein</fullName>
    </recommendedName>
</protein>
<feature type="domain" description="Reverse transcriptase" evidence="1">
    <location>
        <begin position="506"/>
        <end position="781"/>
    </location>
</feature>
<organism evidence="2 3">
    <name type="scientific">Leptobrachium leishanense</name>
    <name type="common">Leishan spiny toad</name>
    <dbReference type="NCBI Taxonomy" id="445787"/>
    <lineage>
        <taxon>Eukaryota</taxon>
        <taxon>Metazoa</taxon>
        <taxon>Chordata</taxon>
        <taxon>Craniata</taxon>
        <taxon>Vertebrata</taxon>
        <taxon>Euteleostomi</taxon>
        <taxon>Amphibia</taxon>
        <taxon>Batrachia</taxon>
        <taxon>Anura</taxon>
        <taxon>Pelobatoidea</taxon>
        <taxon>Megophryidae</taxon>
        <taxon>Leptobrachium</taxon>
    </lineage>
</organism>
<dbReference type="SUPFAM" id="SSF56672">
    <property type="entry name" value="DNA/RNA polymerases"/>
    <property type="match status" value="1"/>
</dbReference>
<dbReference type="PANTHER" id="PTHR31635:SF196">
    <property type="entry name" value="REVERSE TRANSCRIPTASE DOMAIN-CONTAINING PROTEIN-RELATED"/>
    <property type="match status" value="1"/>
</dbReference>
<evidence type="ECO:0000313" key="3">
    <source>
        <dbReference type="Proteomes" id="UP000694569"/>
    </source>
</evidence>
<dbReference type="OrthoDB" id="416119at2759"/>